<dbReference type="InterPro" id="IPR000873">
    <property type="entry name" value="AMP-dep_synth/lig_dom"/>
</dbReference>
<evidence type="ECO:0000259" key="3">
    <source>
        <dbReference type="Pfam" id="PF00501"/>
    </source>
</evidence>
<dbReference type="PROSITE" id="PS00455">
    <property type="entry name" value="AMP_BINDING"/>
    <property type="match status" value="1"/>
</dbReference>
<evidence type="ECO:0000256" key="1">
    <source>
        <dbReference type="ARBA" id="ARBA00017625"/>
    </source>
</evidence>
<dbReference type="InterPro" id="IPR020845">
    <property type="entry name" value="AMP-binding_CS"/>
</dbReference>
<dbReference type="Proteomes" id="UP000255277">
    <property type="component" value="Unassembled WGS sequence"/>
</dbReference>
<gene>
    <name evidence="4" type="primary">tycC_6</name>
    <name evidence="4" type="ORF">NCTC12195_00707</name>
</gene>
<protein>
    <recommendedName>
        <fullName evidence="1">Putative long chain fatty acid-CoA ligase VraA</fullName>
    </recommendedName>
    <alternativeName>
        <fullName evidence="2">Acyl-CoA synthetase</fullName>
    </alternativeName>
</protein>
<dbReference type="PANTHER" id="PTHR45527:SF1">
    <property type="entry name" value="FATTY ACID SYNTHASE"/>
    <property type="match status" value="1"/>
</dbReference>
<dbReference type="EMBL" id="UHDK01000001">
    <property type="protein sequence ID" value="SUM31300.1"/>
    <property type="molecule type" value="Genomic_DNA"/>
</dbReference>
<dbReference type="PANTHER" id="PTHR45527">
    <property type="entry name" value="NONRIBOSOMAL PEPTIDE SYNTHETASE"/>
    <property type="match status" value="1"/>
</dbReference>
<sequence>MLNDSQPKILLTDATLDEQIEYEGHIINLADKSELEHLPTENLPSVVTADDLMYIIYTSGTTGNPKGVIVSYEGVMNRINWMIKEFDINSEDKVLFKTLYTFDVSVWEIFGFAMVGAQLVLLPSGEEGNPDKLATMIQEHEITMVHFVPSMLGVFIDYIKSTNRMDDIASIKLYSIKW</sequence>
<dbReference type="AlphaFoldDB" id="A0A380FC09"/>
<dbReference type="GO" id="GO:0043041">
    <property type="term" value="P:amino acid activation for nonribosomal peptide biosynthetic process"/>
    <property type="evidence" value="ECO:0007669"/>
    <property type="project" value="TreeGrafter"/>
</dbReference>
<evidence type="ECO:0000313" key="4">
    <source>
        <dbReference type="EMBL" id="SUM31300.1"/>
    </source>
</evidence>
<dbReference type="InterPro" id="IPR020459">
    <property type="entry name" value="AMP-binding"/>
</dbReference>
<proteinExistence type="predicted"/>
<dbReference type="GO" id="GO:0031177">
    <property type="term" value="F:phosphopantetheine binding"/>
    <property type="evidence" value="ECO:0007669"/>
    <property type="project" value="TreeGrafter"/>
</dbReference>
<name>A0A380FC09_STAGA</name>
<dbReference type="GO" id="GO:0005737">
    <property type="term" value="C:cytoplasm"/>
    <property type="evidence" value="ECO:0007669"/>
    <property type="project" value="TreeGrafter"/>
</dbReference>
<dbReference type="Pfam" id="PF00501">
    <property type="entry name" value="AMP-binding"/>
    <property type="match status" value="1"/>
</dbReference>
<accession>A0A380FC09</accession>
<dbReference type="GO" id="GO:0044550">
    <property type="term" value="P:secondary metabolite biosynthetic process"/>
    <property type="evidence" value="ECO:0007669"/>
    <property type="project" value="TreeGrafter"/>
</dbReference>
<dbReference type="PRINTS" id="PR00154">
    <property type="entry name" value="AMPBINDING"/>
</dbReference>
<reference evidence="4 5" key="1">
    <citation type="submission" date="2018-06" db="EMBL/GenBank/DDBJ databases">
        <authorList>
            <consortium name="Pathogen Informatics"/>
            <person name="Doyle S."/>
        </authorList>
    </citation>
    <scope>NUCLEOTIDE SEQUENCE [LARGE SCALE GENOMIC DNA]</scope>
    <source>
        <strain evidence="4 5">NCTC12195</strain>
    </source>
</reference>
<feature type="domain" description="AMP-dependent synthetase/ligase" evidence="3">
    <location>
        <begin position="1"/>
        <end position="158"/>
    </location>
</feature>
<evidence type="ECO:0000256" key="2">
    <source>
        <dbReference type="ARBA" id="ARBA00032875"/>
    </source>
</evidence>
<dbReference type="Gene3D" id="3.40.50.980">
    <property type="match status" value="2"/>
</dbReference>
<organism evidence="4 5">
    <name type="scientific">Staphylococcus gallinarum</name>
    <dbReference type="NCBI Taxonomy" id="1293"/>
    <lineage>
        <taxon>Bacteria</taxon>
        <taxon>Bacillati</taxon>
        <taxon>Bacillota</taxon>
        <taxon>Bacilli</taxon>
        <taxon>Bacillales</taxon>
        <taxon>Staphylococcaceae</taxon>
        <taxon>Staphylococcus</taxon>
    </lineage>
</organism>
<evidence type="ECO:0000313" key="5">
    <source>
        <dbReference type="Proteomes" id="UP000255277"/>
    </source>
</evidence>
<dbReference type="SUPFAM" id="SSF56801">
    <property type="entry name" value="Acetyl-CoA synthetase-like"/>
    <property type="match status" value="1"/>
</dbReference>